<dbReference type="KEGG" id="lha:LHA_0201"/>
<dbReference type="OrthoDB" id="5652042at2"/>
<evidence type="ECO:0000313" key="2">
    <source>
        <dbReference type="Proteomes" id="UP000032803"/>
    </source>
</evidence>
<organism evidence="1 2">
    <name type="scientific">Legionella hackeliae</name>
    <dbReference type="NCBI Taxonomy" id="449"/>
    <lineage>
        <taxon>Bacteria</taxon>
        <taxon>Pseudomonadati</taxon>
        <taxon>Pseudomonadota</taxon>
        <taxon>Gammaproteobacteria</taxon>
        <taxon>Legionellales</taxon>
        <taxon>Legionellaceae</taxon>
        <taxon>Legionella</taxon>
    </lineage>
</organism>
<evidence type="ECO:0008006" key="3">
    <source>
        <dbReference type="Google" id="ProtNLM"/>
    </source>
</evidence>
<proteinExistence type="predicted"/>
<dbReference type="Gene3D" id="1.25.40.20">
    <property type="entry name" value="Ankyrin repeat-containing domain"/>
    <property type="match status" value="1"/>
</dbReference>
<dbReference type="RefSeq" id="WP_045104871.1">
    <property type="nucleotide sequence ID" value="NZ_LN681225.1"/>
</dbReference>
<dbReference type="Proteomes" id="UP000032803">
    <property type="component" value="Chromosome I"/>
</dbReference>
<dbReference type="PATRIC" id="fig|449.7.peg.905"/>
<reference evidence="2" key="1">
    <citation type="submission" date="2014-09" db="EMBL/GenBank/DDBJ databases">
        <authorList>
            <person name="Gomez-Valero L."/>
        </authorList>
    </citation>
    <scope>NUCLEOTIDE SEQUENCE [LARGE SCALE GENOMIC DNA]</scope>
    <source>
        <strain evidence="2">ATCC35250</strain>
    </source>
</reference>
<name>A0A0A8URB1_LEGHA</name>
<dbReference type="AlphaFoldDB" id="A0A0A8URB1"/>
<gene>
    <name evidence="1" type="ORF">LHA_0201</name>
</gene>
<evidence type="ECO:0000313" key="1">
    <source>
        <dbReference type="EMBL" id="CEK09314.1"/>
    </source>
</evidence>
<protein>
    <recommendedName>
        <fullName evidence="3">Ankyrin repeat-containing protein</fullName>
    </recommendedName>
</protein>
<dbReference type="HOGENOM" id="CLU_515610_0_0_6"/>
<accession>A0A0A8URB1</accession>
<sequence>MKSIFNHLKHRFFTSKKSSSRKVQDIKEILLTSDGNINEEGINQYIETYQWVDAEYNNPDSEFNGQTLLCVAITHPEINPHTKIRLATHLIKKGAIASRVGNHMEYVDPRHDELIDIALEEKNYEAANLLLQEGWNINGSFYNAYARKNLIDIALDTKNEEILSWILQNAPTLFSQIVTPKFEEYYKKIIQIFPGFTTSQNYLILKQLAEERIDYLFTKLGLIRGQDIALILAAKMSTKPYPNSVFVINKGEQVELMAEQIKKLLENETSEKITKFQIVYFQGHGCYGEFEIDKSTQPPTVRYVHIDPSPQLIPYNVLITENFVKTISPLANIEIFESDLKMQKGASCTFFAVYGAMQLSTPTTRDYVPNVIEHMKKQGQEMPHKFQEINITYVRSPTLPARLMLGLHFIEDTTDRKGLDSLIFNSPEKDTIVNKKGETAAIAVRKDLQGHASTSNQTVNRTWNMRIERKMKQYGEAVHVFIKENNIDVLTPSFSSLLDQYSLKGLVQFCEDKLYAKSESDNCNINCN</sequence>
<keyword evidence="2" id="KW-1185">Reference proteome</keyword>
<dbReference type="EMBL" id="LN681225">
    <property type="protein sequence ID" value="CEK09314.1"/>
    <property type="molecule type" value="Genomic_DNA"/>
</dbReference>
<dbReference type="InterPro" id="IPR036770">
    <property type="entry name" value="Ankyrin_rpt-contain_sf"/>
</dbReference>